<dbReference type="EMBL" id="BAAAPO010000010">
    <property type="protein sequence ID" value="GAA1783505.1"/>
    <property type="molecule type" value="Genomic_DNA"/>
</dbReference>
<dbReference type="RefSeq" id="WP_344081123.1">
    <property type="nucleotide sequence ID" value="NZ_BAAAPO010000010.1"/>
</dbReference>
<sequence>MTPANHHVEHEATAGSTMSSTTTTAVQHMLGTLQVGIQRAADQKGMTLGEVEQRAGLAPGALSDPERLPVDDLAVAARVLGTTASALVKLAETAATRAQPRPDAPWADSVHPYGPPLSDRWGAVAQKSYPLSGSNRVVAVEVDYERRPDGSWVIGGEHACSSARPVVSIFRATTGEEGDLTPEQARELAAVLVEAAEFAARIEGGVAS</sequence>
<organism evidence="2 3">
    <name type="scientific">Nostocoides veronense</name>
    <dbReference type="NCBI Taxonomy" id="330836"/>
    <lineage>
        <taxon>Bacteria</taxon>
        <taxon>Bacillati</taxon>
        <taxon>Actinomycetota</taxon>
        <taxon>Actinomycetes</taxon>
        <taxon>Micrococcales</taxon>
        <taxon>Intrasporangiaceae</taxon>
        <taxon>Nostocoides</taxon>
    </lineage>
</organism>
<gene>
    <name evidence="2" type="ORF">GCM10009811_06090</name>
</gene>
<reference evidence="3" key="1">
    <citation type="journal article" date="2019" name="Int. J. Syst. Evol. Microbiol.">
        <title>The Global Catalogue of Microorganisms (GCM) 10K type strain sequencing project: providing services to taxonomists for standard genome sequencing and annotation.</title>
        <authorList>
            <consortium name="The Broad Institute Genomics Platform"/>
            <consortium name="The Broad Institute Genome Sequencing Center for Infectious Disease"/>
            <person name="Wu L."/>
            <person name="Ma J."/>
        </authorList>
    </citation>
    <scope>NUCLEOTIDE SEQUENCE [LARGE SCALE GENOMIC DNA]</scope>
    <source>
        <strain evidence="3">JCM 15592</strain>
    </source>
</reference>
<feature type="region of interest" description="Disordered" evidence="1">
    <location>
        <begin position="1"/>
        <end position="22"/>
    </location>
</feature>
<proteinExistence type="predicted"/>
<evidence type="ECO:0008006" key="4">
    <source>
        <dbReference type="Google" id="ProtNLM"/>
    </source>
</evidence>
<feature type="compositionally biased region" description="Basic and acidic residues" evidence="1">
    <location>
        <begin position="1"/>
        <end position="12"/>
    </location>
</feature>
<accession>A0ABP4XMJ4</accession>
<evidence type="ECO:0000313" key="2">
    <source>
        <dbReference type="EMBL" id="GAA1783505.1"/>
    </source>
</evidence>
<name>A0ABP4XMJ4_9MICO</name>
<comment type="caution">
    <text evidence="2">The sequence shown here is derived from an EMBL/GenBank/DDBJ whole genome shotgun (WGS) entry which is preliminary data.</text>
</comment>
<keyword evidence="3" id="KW-1185">Reference proteome</keyword>
<feature type="compositionally biased region" description="Low complexity" evidence="1">
    <location>
        <begin position="13"/>
        <end position="22"/>
    </location>
</feature>
<protein>
    <recommendedName>
        <fullName evidence="4">HTH cro/C1-type domain-containing protein</fullName>
    </recommendedName>
</protein>
<evidence type="ECO:0000256" key="1">
    <source>
        <dbReference type="SAM" id="MobiDB-lite"/>
    </source>
</evidence>
<dbReference type="Proteomes" id="UP001499938">
    <property type="component" value="Unassembled WGS sequence"/>
</dbReference>
<evidence type="ECO:0000313" key="3">
    <source>
        <dbReference type="Proteomes" id="UP001499938"/>
    </source>
</evidence>